<evidence type="ECO:0000256" key="2">
    <source>
        <dbReference type="SAM" id="SignalP"/>
    </source>
</evidence>
<feature type="region of interest" description="Disordered" evidence="1">
    <location>
        <begin position="809"/>
        <end position="828"/>
    </location>
</feature>
<accession>A0A384JW69</accession>
<feature type="signal peptide" evidence="2">
    <location>
        <begin position="1"/>
        <end position="19"/>
    </location>
</feature>
<reference evidence="3 4" key="2">
    <citation type="journal article" date="2012" name="Eukaryot. Cell">
        <title>Genome update of Botrytis cinerea strains B05.10 and T4.</title>
        <authorList>
            <person name="Staats M."/>
            <person name="van Kan J.A."/>
        </authorList>
    </citation>
    <scope>NUCLEOTIDE SEQUENCE [LARGE SCALE GENOMIC DNA]</scope>
    <source>
        <strain evidence="3 4">B05.10</strain>
    </source>
</reference>
<organism evidence="3 4">
    <name type="scientific">Botryotinia fuckeliana (strain B05.10)</name>
    <name type="common">Noble rot fungus</name>
    <name type="synonym">Botrytis cinerea</name>
    <dbReference type="NCBI Taxonomy" id="332648"/>
    <lineage>
        <taxon>Eukaryota</taxon>
        <taxon>Fungi</taxon>
        <taxon>Dikarya</taxon>
        <taxon>Ascomycota</taxon>
        <taxon>Pezizomycotina</taxon>
        <taxon>Leotiomycetes</taxon>
        <taxon>Helotiales</taxon>
        <taxon>Sclerotiniaceae</taxon>
        <taxon>Botrytis</taxon>
    </lineage>
</organism>
<gene>
    <name evidence="3" type="ORF">BCIN_11g01090</name>
</gene>
<dbReference type="EMBL" id="CP009815">
    <property type="protein sequence ID" value="ATZ54772.1"/>
    <property type="molecule type" value="Genomic_DNA"/>
</dbReference>
<dbReference type="OMA" id="QYNNCLD"/>
<keyword evidence="4" id="KW-1185">Reference proteome</keyword>
<dbReference type="VEuPathDB" id="FungiDB:Bcin11g01090"/>
<dbReference type="Proteomes" id="UP000001798">
    <property type="component" value="Chromosome 11"/>
</dbReference>
<protein>
    <submittedName>
        <fullName evidence="3">Uncharacterized protein</fullName>
    </submittedName>
</protein>
<dbReference type="OrthoDB" id="4074350at2759"/>
<dbReference type="RefSeq" id="XP_001556566.1">
    <property type="nucleotide sequence ID" value="XM_001556516.2"/>
</dbReference>
<sequence length="828" mass="85327">MRTSVSSIINLGLLTLVAAQSSNSVATSCVSSYQLCLNNGGADNTCQSDNAKCKNVCADNYGSCLSSSSDTSSCMKTYNLCLDDFTIFTTPEDSAGKDCASLFSACHDSGEADNTCNSYAAQCKDKCSTIYATALTSGSPDSSAASTQYNNCLDSFSVFSTRESSSNLDCVSQFSACRANGTADNTCNSYTAQCKDKCSAIYGICLSSGSADDSLCMNQYNNCLDSFTASTALDCVSSFTSCRNEGGESNTCASESATCKNDASINYSTCLSSGQADESACLEQYDSALVQFNTTTLLSNTDCVSRFTECENDGNEDSLCQSNNADCKTDCSTSYSTCLSSGDPALYAPCMEQYNTCLVTFTWTTNTTTTGQDCVSKYMSSTGEDNARNAEAAQCKSACSTSYSTCLSSGDESLEAPCLMQYNSCLVNFNSATTTPDCASSLLLCDDASNTCAADAASCKNTCSVALDICQSSGDSALTAGCQKQYQSCLVSFTAATAAIGEDCVASFTECRNDGGADNTCSSEMASCKNKCSSVYDITGTSADNSTITASQALRLYDSCLVSFSSNETTSAGQDCSSKYYACSLAGLEAPNVCNSDYATCKNDCAVILDTCRSSGDESLVSMCDSLYNGCLDPATSSNITTNATVAINATATYVLPTKSAFFNLTGAYSTIVSKASTATASAFVSGVPTSATNGTGYYTQTTSFSKTAVTTTSSVVTSGSALPSAIESAVYSNGTSGNEASETISSIPSTSTATISTGISSGNSLPTVTLSASYALSNATSTSNSVVFVSTTSESAITIETGKSSAVDRAVEGNTSDEGADDDACET</sequence>
<dbReference type="AlphaFoldDB" id="A0A384JW69"/>
<feature type="compositionally biased region" description="Acidic residues" evidence="1">
    <location>
        <begin position="819"/>
        <end position="828"/>
    </location>
</feature>
<feature type="chain" id="PRO_5016715264" evidence="2">
    <location>
        <begin position="20"/>
        <end position="828"/>
    </location>
</feature>
<evidence type="ECO:0000313" key="4">
    <source>
        <dbReference type="Proteomes" id="UP000001798"/>
    </source>
</evidence>
<dbReference type="PROSITE" id="PS51257">
    <property type="entry name" value="PROKAR_LIPOPROTEIN"/>
    <property type="match status" value="1"/>
</dbReference>
<keyword evidence="2" id="KW-0732">Signal</keyword>
<proteinExistence type="predicted"/>
<dbReference type="KEGG" id="bfu:BCIN_11g01090"/>
<evidence type="ECO:0000313" key="3">
    <source>
        <dbReference type="EMBL" id="ATZ54772.1"/>
    </source>
</evidence>
<evidence type="ECO:0000256" key="1">
    <source>
        <dbReference type="SAM" id="MobiDB-lite"/>
    </source>
</evidence>
<reference evidence="3 4" key="1">
    <citation type="journal article" date="2011" name="PLoS Genet.">
        <title>Genomic analysis of the necrotrophic fungal pathogens Sclerotinia sclerotiorum and Botrytis cinerea.</title>
        <authorList>
            <person name="Amselem J."/>
            <person name="Cuomo C.A."/>
            <person name="van Kan J.A."/>
            <person name="Viaud M."/>
            <person name="Benito E.P."/>
            <person name="Couloux A."/>
            <person name="Coutinho P.M."/>
            <person name="de Vries R.P."/>
            <person name="Dyer P.S."/>
            <person name="Fillinger S."/>
            <person name="Fournier E."/>
            <person name="Gout L."/>
            <person name="Hahn M."/>
            <person name="Kohn L."/>
            <person name="Lapalu N."/>
            <person name="Plummer K.M."/>
            <person name="Pradier J.M."/>
            <person name="Quevillon E."/>
            <person name="Sharon A."/>
            <person name="Simon A."/>
            <person name="ten Have A."/>
            <person name="Tudzynski B."/>
            <person name="Tudzynski P."/>
            <person name="Wincker P."/>
            <person name="Andrew M."/>
            <person name="Anthouard V."/>
            <person name="Beever R.E."/>
            <person name="Beffa R."/>
            <person name="Benoit I."/>
            <person name="Bouzid O."/>
            <person name="Brault B."/>
            <person name="Chen Z."/>
            <person name="Choquer M."/>
            <person name="Collemare J."/>
            <person name="Cotton P."/>
            <person name="Danchin E.G."/>
            <person name="Da Silva C."/>
            <person name="Gautier A."/>
            <person name="Giraud C."/>
            <person name="Giraud T."/>
            <person name="Gonzalez C."/>
            <person name="Grossetete S."/>
            <person name="Guldener U."/>
            <person name="Henrissat B."/>
            <person name="Howlett B.J."/>
            <person name="Kodira C."/>
            <person name="Kretschmer M."/>
            <person name="Lappartient A."/>
            <person name="Leroch M."/>
            <person name="Levis C."/>
            <person name="Mauceli E."/>
            <person name="Neuveglise C."/>
            <person name="Oeser B."/>
            <person name="Pearson M."/>
            <person name="Poulain J."/>
            <person name="Poussereau N."/>
            <person name="Quesneville H."/>
            <person name="Rascle C."/>
            <person name="Schumacher J."/>
            <person name="Segurens B."/>
            <person name="Sexton A."/>
            <person name="Silva E."/>
            <person name="Sirven C."/>
            <person name="Soanes D.M."/>
            <person name="Talbot N.J."/>
            <person name="Templeton M."/>
            <person name="Yandava C."/>
            <person name="Yarden O."/>
            <person name="Zeng Q."/>
            <person name="Rollins J.A."/>
            <person name="Lebrun M.H."/>
            <person name="Dickman M."/>
        </authorList>
    </citation>
    <scope>NUCLEOTIDE SEQUENCE [LARGE SCALE GENOMIC DNA]</scope>
    <source>
        <strain evidence="3 4">B05.10</strain>
    </source>
</reference>
<dbReference type="GeneID" id="5437145"/>
<reference evidence="3 4" key="3">
    <citation type="journal article" date="2017" name="Mol. Plant Pathol.">
        <title>A gapless genome sequence of the fungus Botrytis cinerea.</title>
        <authorList>
            <person name="Van Kan J.A."/>
            <person name="Stassen J.H."/>
            <person name="Mosbach A."/>
            <person name="Van Der Lee T.A."/>
            <person name="Faino L."/>
            <person name="Farmer A.D."/>
            <person name="Papasotiriou D.G."/>
            <person name="Zhou S."/>
            <person name="Seidl M.F."/>
            <person name="Cottam E."/>
            <person name="Edel D."/>
            <person name="Hahn M."/>
            <person name="Schwartz D.C."/>
            <person name="Dietrich R.A."/>
            <person name="Widdison S."/>
            <person name="Scalliet G."/>
        </authorList>
    </citation>
    <scope>NUCLEOTIDE SEQUENCE [LARGE SCALE GENOMIC DNA]</scope>
    <source>
        <strain evidence="3 4">B05.10</strain>
    </source>
</reference>
<name>A0A384JW69_BOTFB</name>